<reference evidence="1 2" key="1">
    <citation type="submission" date="2024-05" db="EMBL/GenBank/DDBJ databases">
        <authorList>
            <person name="Jiang F."/>
        </authorList>
    </citation>
    <scope>NUCLEOTIDE SEQUENCE [LARGE SCALE GENOMIC DNA]</scope>
    <source>
        <strain evidence="1 2">LZ166</strain>
    </source>
</reference>
<keyword evidence="2" id="KW-1185">Reference proteome</keyword>
<evidence type="ECO:0000313" key="1">
    <source>
        <dbReference type="EMBL" id="MEX0405531.1"/>
    </source>
</evidence>
<comment type="caution">
    <text evidence="1">The sequence shown here is derived from an EMBL/GenBank/DDBJ whole genome shotgun (WGS) entry which is preliminary data.</text>
</comment>
<organism evidence="1 2">
    <name type="scientific">Aquibium pacificus</name>
    <dbReference type="NCBI Taxonomy" id="3153579"/>
    <lineage>
        <taxon>Bacteria</taxon>
        <taxon>Pseudomonadati</taxon>
        <taxon>Pseudomonadota</taxon>
        <taxon>Alphaproteobacteria</taxon>
        <taxon>Hyphomicrobiales</taxon>
        <taxon>Phyllobacteriaceae</taxon>
        <taxon>Aquibium</taxon>
    </lineage>
</organism>
<protein>
    <submittedName>
        <fullName evidence="1">Uncharacterized protein</fullName>
    </submittedName>
</protein>
<dbReference type="Proteomes" id="UP001556692">
    <property type="component" value="Unassembled WGS sequence"/>
</dbReference>
<evidence type="ECO:0000313" key="2">
    <source>
        <dbReference type="Proteomes" id="UP001556692"/>
    </source>
</evidence>
<dbReference type="EMBL" id="JBDPGJ010000002">
    <property type="protein sequence ID" value="MEX0405531.1"/>
    <property type="molecule type" value="Genomic_DNA"/>
</dbReference>
<sequence>MTRITVTRPPLLNSRIARDNLLPNGIDSQPERSELDSVFSAIDKLRDIWDGLSAVRSANNPLKTPQAQALEYKVAFEKAAKVATGEVRRAADALMSAREKAQHDALGRAGLKATFTNKAALQGVLRTMSKAKRDETLMTAIASGDHEVMAAIHDAHPLLIGDTTVPLATLIQQFVEQQAPDEAAKVSKINAALEHLELTYQQFSRSADKLRDKQAEVDGEAGSRAAKEAEAKLGLALQDTAPLALEPTT</sequence>
<name>A0ABV3SG58_9HYPH</name>
<accession>A0ABV3SG58</accession>
<proteinExistence type="predicted"/>
<dbReference type="RefSeq" id="WP_367953425.1">
    <property type="nucleotide sequence ID" value="NZ_JBDPGJ010000002.1"/>
</dbReference>
<gene>
    <name evidence="1" type="ORF">ABGN05_07665</name>
</gene>